<dbReference type="Proteomes" id="UP000596351">
    <property type="component" value="Chromosome"/>
</dbReference>
<evidence type="ECO:0000313" key="2">
    <source>
        <dbReference type="Proteomes" id="UP000596351"/>
    </source>
</evidence>
<reference evidence="1 2" key="1">
    <citation type="submission" date="2018-09" db="EMBL/GenBank/DDBJ databases">
        <title>Rhizobium sp. MAE2-X.</title>
        <authorList>
            <person name="Lee Y."/>
            <person name="Jeon C.O."/>
        </authorList>
    </citation>
    <scope>NUCLEOTIDE SEQUENCE [LARGE SCALE GENOMIC DNA]</scope>
    <source>
        <strain evidence="1 2">MAE2-X</strain>
    </source>
</reference>
<name>A0ABX7EV15_9HYPH</name>
<proteinExistence type="predicted"/>
<evidence type="ECO:0000313" key="1">
    <source>
        <dbReference type="EMBL" id="QRF52182.1"/>
    </source>
</evidence>
<organism evidence="1 2">
    <name type="scientific">Rhizobium rosettiformans</name>
    <dbReference type="NCBI Taxonomy" id="1368430"/>
    <lineage>
        <taxon>Bacteria</taxon>
        <taxon>Pseudomonadati</taxon>
        <taxon>Pseudomonadota</taxon>
        <taxon>Alphaproteobacteria</taxon>
        <taxon>Hyphomicrobiales</taxon>
        <taxon>Rhizobiaceae</taxon>
        <taxon>Rhizobium/Agrobacterium group</taxon>
        <taxon>Rhizobium</taxon>
    </lineage>
</organism>
<gene>
    <name evidence="1" type="ORF">D4A92_12410</name>
</gene>
<keyword evidence="2" id="KW-1185">Reference proteome</keyword>
<protein>
    <submittedName>
        <fullName evidence="1">Uncharacterized protein</fullName>
    </submittedName>
</protein>
<sequence>MTGMDETKLLALIESVFNGQRRTLSMVEAAIEKFGSIEIEITKLNRKMNSLHELASQHHSETSTRLGAIISRLDEAETMLDERSRDIKRTQIEVVGQYNEVLTALQDAANAMRIAEDLNTRLIAVESKLSLG</sequence>
<dbReference type="RefSeq" id="WP_203013550.1">
    <property type="nucleotide sequence ID" value="NZ_CP032405.1"/>
</dbReference>
<dbReference type="SUPFAM" id="SSF57997">
    <property type="entry name" value="Tropomyosin"/>
    <property type="match status" value="1"/>
</dbReference>
<dbReference type="EMBL" id="CP032405">
    <property type="protein sequence ID" value="QRF52182.1"/>
    <property type="molecule type" value="Genomic_DNA"/>
</dbReference>
<accession>A0ABX7EV15</accession>